<protein>
    <submittedName>
        <fullName evidence="1">Uncharacterized protein</fullName>
    </submittedName>
</protein>
<evidence type="ECO:0000313" key="2">
    <source>
        <dbReference type="Proteomes" id="UP000184000"/>
    </source>
</evidence>
<evidence type="ECO:0000313" key="1">
    <source>
        <dbReference type="EMBL" id="SHG79206.1"/>
    </source>
</evidence>
<proteinExistence type="predicted"/>
<sequence>MFFQILPLYELGVKRSQRDRDAYPRVYGDVQIRVDQLTPLGRPTLTAYLFKAMPHFRDELPRLYEVNLDGMATLAFVIEGVELVDGCFYQQAWHCKEPEHKIQVPWTLCPRSTLDELI</sequence>
<dbReference type="AlphaFoldDB" id="A0A1M5MPN6"/>
<dbReference type="Proteomes" id="UP000184000">
    <property type="component" value="Unassembled WGS sequence"/>
</dbReference>
<reference evidence="1 2" key="1">
    <citation type="submission" date="2016-11" db="EMBL/GenBank/DDBJ databases">
        <authorList>
            <person name="Jaros S."/>
            <person name="Januszkiewicz K."/>
            <person name="Wedrychowicz H."/>
        </authorList>
    </citation>
    <scope>NUCLEOTIDE SEQUENCE [LARGE SCALE GENOMIC DNA]</scope>
    <source>
        <strain evidence="1 2">DSM 18231</strain>
    </source>
</reference>
<name>A0A1M5MPN6_9GAMM</name>
<accession>A0A1M5MPN6</accession>
<gene>
    <name evidence="1" type="ORF">SAMN02744645_1408</name>
</gene>
<dbReference type="EMBL" id="FQXA01000002">
    <property type="protein sequence ID" value="SHG79206.1"/>
    <property type="molecule type" value="Genomic_DNA"/>
</dbReference>
<organism evidence="1 2">
    <name type="scientific">Stutzerimonas xanthomarina DSM 18231</name>
    <dbReference type="NCBI Taxonomy" id="1403346"/>
    <lineage>
        <taxon>Bacteria</taxon>
        <taxon>Pseudomonadati</taxon>
        <taxon>Pseudomonadota</taxon>
        <taxon>Gammaproteobacteria</taxon>
        <taxon>Pseudomonadales</taxon>
        <taxon>Pseudomonadaceae</taxon>
        <taxon>Stutzerimonas</taxon>
    </lineage>
</organism>